<dbReference type="Proteomes" id="UP001515480">
    <property type="component" value="Unassembled WGS sequence"/>
</dbReference>
<evidence type="ECO:0008006" key="4">
    <source>
        <dbReference type="Google" id="ProtNLM"/>
    </source>
</evidence>
<protein>
    <recommendedName>
        <fullName evidence="4">Phospholipase B-like</fullName>
    </recommendedName>
</protein>
<evidence type="ECO:0000313" key="3">
    <source>
        <dbReference type="Proteomes" id="UP001515480"/>
    </source>
</evidence>
<organism evidence="2 3">
    <name type="scientific">Prymnesium parvum</name>
    <name type="common">Toxic golden alga</name>
    <dbReference type="NCBI Taxonomy" id="97485"/>
    <lineage>
        <taxon>Eukaryota</taxon>
        <taxon>Haptista</taxon>
        <taxon>Haptophyta</taxon>
        <taxon>Prymnesiophyceae</taxon>
        <taxon>Prymnesiales</taxon>
        <taxon>Prymnesiaceae</taxon>
        <taxon>Prymnesium</taxon>
    </lineage>
</organism>
<keyword evidence="3" id="KW-1185">Reference proteome</keyword>
<feature type="compositionally biased region" description="Pro residues" evidence="1">
    <location>
        <begin position="202"/>
        <end position="232"/>
    </location>
</feature>
<reference evidence="2 3" key="1">
    <citation type="journal article" date="2024" name="Science">
        <title>Giant polyketide synthase enzymes in the biosynthesis of giant marine polyether toxins.</title>
        <authorList>
            <person name="Fallon T.R."/>
            <person name="Shende V.V."/>
            <person name="Wierzbicki I.H."/>
            <person name="Pendleton A.L."/>
            <person name="Watervoot N.F."/>
            <person name="Auber R.P."/>
            <person name="Gonzalez D.J."/>
            <person name="Wisecaver J.H."/>
            <person name="Moore B.S."/>
        </authorList>
    </citation>
    <scope>NUCLEOTIDE SEQUENCE [LARGE SCALE GENOMIC DNA]</scope>
    <source>
        <strain evidence="2 3">12B1</strain>
    </source>
</reference>
<evidence type="ECO:0000313" key="2">
    <source>
        <dbReference type="EMBL" id="KAL1521599.1"/>
    </source>
</evidence>
<dbReference type="EMBL" id="JBGBPQ010000007">
    <property type="protein sequence ID" value="KAL1521599.1"/>
    <property type="molecule type" value="Genomic_DNA"/>
</dbReference>
<accession>A0AB34JJ67</accession>
<dbReference type="AlphaFoldDB" id="A0AB34JJ67"/>
<sequence>MEAVFSKLALMERDVAHLSQPQMADCSPADVFDVCRRPQGACRTVEASRSAAPLECLTLIPLDGDPHEDPRDDFTPCRRRCLDGDADTRLQLIEGETSPPHLLGQPGKLGVADHSRLRRECLVLAACVGTLLWLARLSWEVVNDMRVDDLPSCTRLRLPLPLIGLSVPIIRLHPHLISVIHPTGRTCFTKPPSCRHLVASPSPSPRPLPPPTPIPPPPVSPPTPPPSHPPPVDIVERINRRYRATQLSGAHTNPLASMGVLVHGFDSQEDPEHKWRVCARDSQCGFISDRMSASLVFKGKPSSFGAGGGVVLNPLYSQVLCAYGGDGGTRGKLCHPPGLSMECVPGCTTTELSNWCEPDGLELKPGDSWCDGRPWRPEDFDVFIERNRHSDTYNEFMLDGFYWNEHLPNSIEAIIGSPGDPDVRKIHADFLSTYGLAEADVPLVSYFPENTDNPFSRISSLGVVSPGDINTFQPTNNGRLPNTGDISQLGFG</sequence>
<feature type="region of interest" description="Disordered" evidence="1">
    <location>
        <begin position="198"/>
        <end position="233"/>
    </location>
</feature>
<proteinExistence type="predicted"/>
<feature type="region of interest" description="Disordered" evidence="1">
    <location>
        <begin position="473"/>
        <end position="492"/>
    </location>
</feature>
<name>A0AB34JJ67_PRYPA</name>
<evidence type="ECO:0000256" key="1">
    <source>
        <dbReference type="SAM" id="MobiDB-lite"/>
    </source>
</evidence>
<feature type="compositionally biased region" description="Polar residues" evidence="1">
    <location>
        <begin position="473"/>
        <end position="486"/>
    </location>
</feature>
<gene>
    <name evidence="2" type="ORF">AB1Y20_021258</name>
</gene>
<comment type="caution">
    <text evidence="2">The sequence shown here is derived from an EMBL/GenBank/DDBJ whole genome shotgun (WGS) entry which is preliminary data.</text>
</comment>